<protein>
    <submittedName>
        <fullName evidence="1">Preprotein translocase subunit SecA</fullName>
    </submittedName>
</protein>
<name>A0ACC6SBT3_9BACI</name>
<reference evidence="1" key="1">
    <citation type="submission" date="2024-03" db="EMBL/GenBank/DDBJ databases">
        <title>Human intestinal bacterial collection.</title>
        <authorList>
            <person name="Pauvert C."/>
            <person name="Hitch T.C.A."/>
            <person name="Clavel T."/>
        </authorList>
    </citation>
    <scope>NUCLEOTIDE SEQUENCE</scope>
    <source>
        <strain evidence="1">CLA-AA-H227</strain>
    </source>
</reference>
<comment type="caution">
    <text evidence="1">The sequence shown here is derived from an EMBL/GenBank/DDBJ whole genome shotgun (WGS) entry which is preliminary data.</text>
</comment>
<organism evidence="1 2">
    <name type="scientific">Robertmurraya yapensis</name>
    <name type="common">ex Hitch et al 2024</name>
    <dbReference type="NCBI Taxonomy" id="3133160"/>
    <lineage>
        <taxon>Bacteria</taxon>
        <taxon>Bacillati</taxon>
        <taxon>Bacillota</taxon>
        <taxon>Bacilli</taxon>
        <taxon>Bacillales</taxon>
        <taxon>Bacillaceae</taxon>
        <taxon>Robertmurraya</taxon>
    </lineage>
</organism>
<evidence type="ECO:0000313" key="1">
    <source>
        <dbReference type="EMBL" id="MEQ2527479.1"/>
    </source>
</evidence>
<dbReference type="Proteomes" id="UP001439875">
    <property type="component" value="Unassembled WGS sequence"/>
</dbReference>
<accession>A0ACC6SBT3</accession>
<evidence type="ECO:0000313" key="2">
    <source>
        <dbReference type="Proteomes" id="UP001439875"/>
    </source>
</evidence>
<proteinExistence type="predicted"/>
<keyword evidence="2" id="KW-1185">Reference proteome</keyword>
<sequence>MLGMLNKVFDLNKREIKRLTKMSEQIEALASQTAALSDDELRQKTEEFKARYQKGETLEDLLTEAFAVVREGAKRVLGLYPYPVQLMGGIALHEGNIAEMKTGEGKTLTATMPIYLNALSGKGAHVVTVNEYLASRDATEMGQLYQFLGLTVGLNSNGLTKEEKQEAYACDITYSTNNELGFDYLRDNMVLYKEQKVQRPLNFAIIDEVDSILIDEARTPLIISGSAQKSTALYIQANAFVRTLKKEEDYTYDEKTKGVQLTEDGISKAEKAFGIENLFDIRHVALNHHIGQALKAHASMHLDVDYVVQDGEIVIVDQFTGRLMKGRRYSDGLHQAIEAKEGLEIQNESMTLASITFQNFFRMYNKLSGMTGTAKTEEEEFRNIYNMNVIVIPTNKPIARDDRPDLIYASMDGKFRAVVEDIADRHKKGQPVLVGTVAIETSELISKYLTKKGIQHNVLNAKNHGREAEIIANAGEQGAVTIATNMAGRGTDIKLGEGVIELGGLAVIGTERHESRRIDNQLRGRSGRQGDPGITQFYLSMEDELMRRFGSDNMKAMMTRLGMDDSQPIQSKMVSKAVESAQKRVEGNNFDARKQLLSYDDVLRQQREIIYKQRNEVLESENLRDILENMILSSMSRHVEAFTPRHDDPETWNLQGLIDYVNGNLLHEGDVTVDDIRGKDTDEIIDLIFAKVKENYDEKENQLAEEQMREFEKVVLLRAVDSKWIDHIDQMDQLRQGIHLRAYGQIDPLREYNREGFAMFEEMVLAIEDDAAKYVMKAEIRNNLEREEVAKGQAVNPKEDGEKVKKKPVVKAMDVGRNDPCICGSGKKYKNCCGKIS</sequence>
<gene>
    <name evidence="1" type="primary">secA</name>
    <name evidence="1" type="ORF">WMO40_12255</name>
</gene>
<dbReference type="EMBL" id="JBBMEW010000009">
    <property type="protein sequence ID" value="MEQ2527479.1"/>
    <property type="molecule type" value="Genomic_DNA"/>
</dbReference>